<proteinExistence type="predicted"/>
<organism evidence="1 2">
    <name type="scientific">Mucilaginibacter limnophilus</name>
    <dbReference type="NCBI Taxonomy" id="1932778"/>
    <lineage>
        <taxon>Bacteria</taxon>
        <taxon>Pseudomonadati</taxon>
        <taxon>Bacteroidota</taxon>
        <taxon>Sphingobacteriia</taxon>
        <taxon>Sphingobacteriales</taxon>
        <taxon>Sphingobacteriaceae</taxon>
        <taxon>Mucilaginibacter</taxon>
    </lineage>
</organism>
<dbReference type="AlphaFoldDB" id="A0A3S2Y4F1"/>
<comment type="caution">
    <text evidence="1">The sequence shown here is derived from an EMBL/GenBank/DDBJ whole genome shotgun (WGS) entry which is preliminary data.</text>
</comment>
<accession>A0A3S2Y4F1</accession>
<dbReference type="EMBL" id="SACK01000002">
    <property type="protein sequence ID" value="RVU01765.1"/>
    <property type="molecule type" value="Genomic_DNA"/>
</dbReference>
<dbReference type="Proteomes" id="UP000282759">
    <property type="component" value="Unassembled WGS sequence"/>
</dbReference>
<keyword evidence="2" id="KW-1185">Reference proteome</keyword>
<protein>
    <submittedName>
        <fullName evidence="1">Uncharacterized protein</fullName>
    </submittedName>
</protein>
<dbReference type="RefSeq" id="WP_127704130.1">
    <property type="nucleotide sequence ID" value="NZ_SACK01000002.1"/>
</dbReference>
<dbReference type="PROSITE" id="PS51257">
    <property type="entry name" value="PROKAR_LIPOPROTEIN"/>
    <property type="match status" value="1"/>
</dbReference>
<evidence type="ECO:0000313" key="2">
    <source>
        <dbReference type="Proteomes" id="UP000282759"/>
    </source>
</evidence>
<evidence type="ECO:0000313" key="1">
    <source>
        <dbReference type="EMBL" id="RVU01765.1"/>
    </source>
</evidence>
<dbReference type="OrthoDB" id="9564632at2"/>
<sequence>MKNLFILLILCAVFTSCKKFNGHDLQTDKAETLVPGDTTDLITVIPADAHTFTDVQICYNDHVFLLENGRLKRLNGTALVDVPVPAGFYDNFNPMYLAISKDFTFYLRGTNGIKIMKSGKLLKFYQVGQPPLQDFTEQTFGNLELNVDEADHSIIFGTLRGGFDPILFSLHKITQNGQLGLIPFSETEDAFITCFTTGAPGDLWWNWLGVVGDLYYGGLYHYTLDPNSSFNYTFKEGFRNSPDNHQTIIDEGPIDSVFFAVMAMIEVSKDAKTIYFKTGEYNPEGVAGVGSIGNVYQIKDGIVTKIAQNVENKRIAISNDGKALYLAGKGLTKIELD</sequence>
<reference evidence="1 2" key="1">
    <citation type="submission" date="2019-01" db="EMBL/GenBank/DDBJ databases">
        <authorList>
            <person name="Chen W.-M."/>
        </authorList>
    </citation>
    <scope>NUCLEOTIDE SEQUENCE [LARGE SCALE GENOMIC DNA]</scope>
    <source>
        <strain evidence="1 2">YBJ-36</strain>
    </source>
</reference>
<name>A0A3S2Y4F1_9SPHI</name>
<gene>
    <name evidence="1" type="ORF">EOD41_07335</name>
</gene>